<sequence>MDLLAAEIARKRKAKAEEFGGAKYVKRSQISAAREAKIREEEEEEARPFFRDGESAVIDVGTLLRDDLARLAGLDVDPDAATPTAPSSNDAPPSGLPPLPPGGAVDRRRASSTSSRKPPWRRTTSRDAPATRDTHPNPNPNPKPSSPRTAVRLLVELAHRAARAGLARDAGACERVILPALRLLRGVAALPSACRGRNSRAALAMNGLARARSPREPPSVAARAIAIRVARAWRRRCGLGFRGRVSDGRVALAGFGSEVLLGADDGDRSENSRREFEGEPTTFASATSVRLAATTTTTTTTTTRTRSRLTRDDDEDLSAVRGAGAWAVRMLLATGSAEVRSEAGALVRNIAADGERRRLAVLSLLAEALPDACDCANSAEAGVGDGAATCDEYFDTFASVTDGGDEDAAVAARGYLRSRGTLTAVVREMGEETARLGRAEAAAFVGGVHRDADSGALAGRIAEVLARLVADVETTMDETAATRRLAKRLASTPGAIATATRCVLMLRSLVGSRTSDATAAERTLSALVVSAVDASAEARKMAIAAAVAEARRTGPAPLDPPLGEPVVGDDGERGDGERGLEKEGSVVEVSSPPPAPAGHVLSWLPPPLFPPPPPPRAATGPCSGTPPTRTTTGTPSPSGPRPASTPPAAPRAPRACTWRVPRRRCA</sequence>
<feature type="compositionally biased region" description="Basic and acidic residues" evidence="1">
    <location>
        <begin position="570"/>
        <end position="585"/>
    </location>
</feature>
<feature type="region of interest" description="Disordered" evidence="1">
    <location>
        <begin position="293"/>
        <end position="314"/>
    </location>
</feature>
<reference evidence="2" key="1">
    <citation type="submission" date="2021-01" db="EMBL/GenBank/DDBJ databases">
        <authorList>
            <person name="Corre E."/>
            <person name="Pelletier E."/>
            <person name="Niang G."/>
            <person name="Scheremetjew M."/>
            <person name="Finn R."/>
            <person name="Kale V."/>
            <person name="Holt S."/>
            <person name="Cochrane G."/>
            <person name="Meng A."/>
            <person name="Brown T."/>
            <person name="Cohen L."/>
        </authorList>
    </citation>
    <scope>NUCLEOTIDE SEQUENCE</scope>
    <source>
        <strain evidence="2">CCMP1723</strain>
    </source>
</reference>
<evidence type="ECO:0000256" key="1">
    <source>
        <dbReference type="SAM" id="MobiDB-lite"/>
    </source>
</evidence>
<evidence type="ECO:0000313" key="2">
    <source>
        <dbReference type="EMBL" id="CAD8514260.1"/>
    </source>
</evidence>
<protein>
    <submittedName>
        <fullName evidence="2">Uncharacterized protein</fullName>
    </submittedName>
</protein>
<dbReference type="AlphaFoldDB" id="A0A7S0I8M3"/>
<feature type="region of interest" description="Disordered" evidence="1">
    <location>
        <begin position="76"/>
        <end position="147"/>
    </location>
</feature>
<proteinExistence type="predicted"/>
<name>A0A7S0I8M3_MICPS</name>
<feature type="region of interest" description="Disordered" evidence="1">
    <location>
        <begin position="551"/>
        <end position="666"/>
    </location>
</feature>
<feature type="compositionally biased region" description="Low complexity" evidence="1">
    <location>
        <begin position="619"/>
        <end position="636"/>
    </location>
</feature>
<feature type="compositionally biased region" description="Pro residues" evidence="1">
    <location>
        <begin position="637"/>
        <end position="650"/>
    </location>
</feature>
<dbReference type="EMBL" id="HBEQ01002140">
    <property type="protein sequence ID" value="CAD8514260.1"/>
    <property type="molecule type" value="Transcribed_RNA"/>
</dbReference>
<feature type="compositionally biased region" description="Basic and acidic residues" evidence="1">
    <location>
        <begin position="34"/>
        <end position="52"/>
    </location>
</feature>
<feature type="region of interest" description="Disordered" evidence="1">
    <location>
        <begin position="32"/>
        <end position="52"/>
    </location>
</feature>
<feature type="compositionally biased region" description="Low complexity" evidence="1">
    <location>
        <begin position="293"/>
        <end position="304"/>
    </location>
</feature>
<gene>
    <name evidence="2" type="ORF">MCOM1403_LOCUS1685</name>
</gene>
<feature type="compositionally biased region" description="Pro residues" evidence="1">
    <location>
        <begin position="604"/>
        <end position="616"/>
    </location>
</feature>
<accession>A0A7S0I8M3</accession>
<organism evidence="2">
    <name type="scientific">Micromonas pusilla</name>
    <name type="common">Picoplanktonic green alga</name>
    <name type="synonym">Chromulina pusilla</name>
    <dbReference type="NCBI Taxonomy" id="38833"/>
    <lineage>
        <taxon>Eukaryota</taxon>
        <taxon>Viridiplantae</taxon>
        <taxon>Chlorophyta</taxon>
        <taxon>Mamiellophyceae</taxon>
        <taxon>Mamiellales</taxon>
        <taxon>Mamiellaceae</taxon>
        <taxon>Micromonas</taxon>
    </lineage>
</organism>